<reference evidence="2" key="1">
    <citation type="submission" date="2018-05" db="EMBL/GenBank/DDBJ databases">
        <title>Zavarzinia sp. HR-AS.</title>
        <authorList>
            <person name="Lee Y."/>
            <person name="Jeon C.O."/>
        </authorList>
    </citation>
    <scope>NUCLEOTIDE SEQUENCE [LARGE SCALE GENOMIC DNA]</scope>
    <source>
        <strain evidence="2">DSM 1231</strain>
    </source>
</reference>
<name>A0A317DYH0_9PROT</name>
<proteinExistence type="predicted"/>
<accession>A0A317DYH0</accession>
<comment type="caution">
    <text evidence="1">The sequence shown here is derived from an EMBL/GenBank/DDBJ whole genome shotgun (WGS) entry which is preliminary data.</text>
</comment>
<evidence type="ECO:0008006" key="3">
    <source>
        <dbReference type="Google" id="ProtNLM"/>
    </source>
</evidence>
<dbReference type="AlphaFoldDB" id="A0A317DYH0"/>
<dbReference type="OrthoDB" id="9953052at2"/>
<dbReference type="RefSeq" id="WP_109921964.1">
    <property type="nucleotide sequence ID" value="NZ_QGLF01000004.1"/>
</dbReference>
<gene>
    <name evidence="1" type="ORF">DKG75_15110</name>
</gene>
<organism evidence="1 2">
    <name type="scientific">Zavarzinia compransoris</name>
    <dbReference type="NCBI Taxonomy" id="1264899"/>
    <lineage>
        <taxon>Bacteria</taxon>
        <taxon>Pseudomonadati</taxon>
        <taxon>Pseudomonadota</taxon>
        <taxon>Alphaproteobacteria</taxon>
        <taxon>Rhodospirillales</taxon>
        <taxon>Zavarziniaceae</taxon>
        <taxon>Zavarzinia</taxon>
    </lineage>
</organism>
<dbReference type="Proteomes" id="UP000246077">
    <property type="component" value="Unassembled WGS sequence"/>
</dbReference>
<keyword evidence="2" id="KW-1185">Reference proteome</keyword>
<protein>
    <recommendedName>
        <fullName evidence="3">Flagellar protein FlgN</fullName>
    </recommendedName>
</protein>
<evidence type="ECO:0000313" key="1">
    <source>
        <dbReference type="EMBL" id="PWR19788.1"/>
    </source>
</evidence>
<sequence length="147" mass="15556">MDNSARPLPARDIEAMADLSDRLADAIEAECAVLADRQLTRLQPLIEAKIQVVKAYELHLAQIGGPARVAGDAEARARLKGPTRRLREALALHTVQIAAARTVADRLVRSIADTVAAQARPVIGYGPRAALRTASAAPAAMAIHASI</sequence>
<evidence type="ECO:0000313" key="2">
    <source>
        <dbReference type="Proteomes" id="UP000246077"/>
    </source>
</evidence>
<dbReference type="EMBL" id="QGLF01000004">
    <property type="protein sequence ID" value="PWR19788.1"/>
    <property type="molecule type" value="Genomic_DNA"/>
</dbReference>